<dbReference type="InterPro" id="IPR011251">
    <property type="entry name" value="Luciferase-like_dom"/>
</dbReference>
<evidence type="ECO:0000256" key="4">
    <source>
        <dbReference type="ARBA" id="ARBA00023033"/>
    </source>
</evidence>
<keyword evidence="1" id="KW-0285">Flavoprotein</keyword>
<evidence type="ECO:0000256" key="3">
    <source>
        <dbReference type="ARBA" id="ARBA00023002"/>
    </source>
</evidence>
<keyword evidence="2" id="KW-0288">FMN</keyword>
<keyword evidence="3" id="KW-0560">Oxidoreductase</keyword>
<dbReference type="InterPro" id="IPR050172">
    <property type="entry name" value="SsuD_RutA_monooxygenase"/>
</dbReference>
<dbReference type="Gene3D" id="3.20.20.30">
    <property type="entry name" value="Luciferase-like domain"/>
    <property type="match status" value="1"/>
</dbReference>
<evidence type="ECO:0000259" key="5">
    <source>
        <dbReference type="Pfam" id="PF00296"/>
    </source>
</evidence>
<dbReference type="NCBIfam" id="TIGR03619">
    <property type="entry name" value="F420_Rv2161c"/>
    <property type="match status" value="1"/>
</dbReference>
<evidence type="ECO:0000256" key="2">
    <source>
        <dbReference type="ARBA" id="ARBA00022643"/>
    </source>
</evidence>
<dbReference type="InterPro" id="IPR036661">
    <property type="entry name" value="Luciferase-like_sf"/>
</dbReference>
<dbReference type="AlphaFoldDB" id="A0A2S8IN15"/>
<keyword evidence="4" id="KW-0503">Monooxygenase</keyword>
<dbReference type="PANTHER" id="PTHR42847:SF4">
    <property type="entry name" value="ALKANESULFONATE MONOOXYGENASE-RELATED"/>
    <property type="match status" value="1"/>
</dbReference>
<protein>
    <submittedName>
        <fullName evidence="6">LLM class F420-dependent oxidoreductase</fullName>
    </submittedName>
</protein>
<evidence type="ECO:0000313" key="7">
    <source>
        <dbReference type="Proteomes" id="UP000239290"/>
    </source>
</evidence>
<gene>
    <name evidence="6" type="ORF">C5613_36995</name>
</gene>
<dbReference type="GO" id="GO:0046306">
    <property type="term" value="P:alkanesulfonate catabolic process"/>
    <property type="evidence" value="ECO:0007669"/>
    <property type="project" value="TreeGrafter"/>
</dbReference>
<evidence type="ECO:0000313" key="6">
    <source>
        <dbReference type="EMBL" id="PQP16085.1"/>
    </source>
</evidence>
<dbReference type="SUPFAM" id="SSF51679">
    <property type="entry name" value="Bacterial luciferase-like"/>
    <property type="match status" value="1"/>
</dbReference>
<dbReference type="Pfam" id="PF00296">
    <property type="entry name" value="Bac_luciferase"/>
    <property type="match status" value="1"/>
</dbReference>
<dbReference type="RefSeq" id="WP_105422278.1">
    <property type="nucleotide sequence ID" value="NZ_PUIO01000067.1"/>
</dbReference>
<proteinExistence type="predicted"/>
<comment type="caution">
    <text evidence="6">The sequence shown here is derived from an EMBL/GenBank/DDBJ whole genome shotgun (WGS) entry which is preliminary data.</text>
</comment>
<dbReference type="InterPro" id="IPR019921">
    <property type="entry name" value="Lucif-like_OxRdtase_Rv2161c"/>
</dbReference>
<name>A0A2S8IN15_RHOOP</name>
<dbReference type="GO" id="GO:0008726">
    <property type="term" value="F:alkanesulfonate monooxygenase activity"/>
    <property type="evidence" value="ECO:0007669"/>
    <property type="project" value="TreeGrafter"/>
</dbReference>
<evidence type="ECO:0000256" key="1">
    <source>
        <dbReference type="ARBA" id="ARBA00022630"/>
    </source>
</evidence>
<feature type="domain" description="Luciferase-like" evidence="5">
    <location>
        <begin position="19"/>
        <end position="208"/>
    </location>
</feature>
<accession>A0A2S8IN15</accession>
<dbReference type="PANTHER" id="PTHR42847">
    <property type="entry name" value="ALKANESULFONATE MONOOXYGENASE"/>
    <property type="match status" value="1"/>
</dbReference>
<organism evidence="6 7">
    <name type="scientific">Rhodococcus opacus</name>
    <name type="common">Nocardia opaca</name>
    <dbReference type="NCBI Taxonomy" id="37919"/>
    <lineage>
        <taxon>Bacteria</taxon>
        <taxon>Bacillati</taxon>
        <taxon>Actinomycetota</taxon>
        <taxon>Actinomycetes</taxon>
        <taxon>Mycobacteriales</taxon>
        <taxon>Nocardiaceae</taxon>
        <taxon>Rhodococcus</taxon>
    </lineage>
</organism>
<dbReference type="Proteomes" id="UP000239290">
    <property type="component" value="Unassembled WGS sequence"/>
</dbReference>
<dbReference type="EMBL" id="PUIO01000067">
    <property type="protein sequence ID" value="PQP16085.1"/>
    <property type="molecule type" value="Genomic_DNA"/>
</dbReference>
<sequence length="304" mass="33241">MRYVLGLPTDQVDRPSEFLTADAVADVARAAEDAGFEAVSVTDHPFPQDKWLSRGGHQALDPMVALSFAAASTTRVRLLTNVFVLPYHNPFLTARAVASLDVLSGGRVIFGTAVGYLRSEFAALGLGYEDRGERTDQALRLMKAAWSGESVTVEDPPYSVVEHTMRPAPLQSPHPPIWFGGNSKRAIRRVVEFGQGWMPMPQPAAAAKLTRTPGLETIDELADRIQYLRSSALDAGRERPDVCFVPFGMRMTDSPNLDTFDQLGQDVGAYAEAGVDWLSVPFSGTDRDSLLKSIEEFGARVIDR</sequence>
<reference evidence="7" key="1">
    <citation type="submission" date="2018-02" db="EMBL/GenBank/DDBJ databases">
        <title>Draft genome sequencing of Rhodococcus opacus KU647198.</title>
        <authorList>
            <person name="Zheng B.-X."/>
        </authorList>
    </citation>
    <scope>NUCLEOTIDE SEQUENCE [LARGE SCALE GENOMIC DNA]</scope>
    <source>
        <strain evidence="7">04-OD7</strain>
    </source>
</reference>